<feature type="compositionally biased region" description="Polar residues" evidence="5">
    <location>
        <begin position="47"/>
        <end position="63"/>
    </location>
</feature>
<accession>A0A3N4KL34</accession>
<dbReference type="SMART" id="SM00993">
    <property type="entry name" value="YL1_C"/>
    <property type="match status" value="1"/>
</dbReference>
<organism evidence="7 8">
    <name type="scientific">Morchella conica CCBAS932</name>
    <dbReference type="NCBI Taxonomy" id="1392247"/>
    <lineage>
        <taxon>Eukaryota</taxon>
        <taxon>Fungi</taxon>
        <taxon>Dikarya</taxon>
        <taxon>Ascomycota</taxon>
        <taxon>Pezizomycotina</taxon>
        <taxon>Pezizomycetes</taxon>
        <taxon>Pezizales</taxon>
        <taxon>Morchellaceae</taxon>
        <taxon>Morchella</taxon>
    </lineage>
</organism>
<keyword evidence="4" id="KW-0539">Nucleus</keyword>
<gene>
    <name evidence="7" type="ORF">P167DRAFT_559903</name>
</gene>
<evidence type="ECO:0000256" key="1">
    <source>
        <dbReference type="ARBA" id="ARBA00004123"/>
    </source>
</evidence>
<name>A0A3N4KL34_9PEZI</name>
<evidence type="ECO:0000256" key="4">
    <source>
        <dbReference type="ARBA" id="ARBA00023242"/>
    </source>
</evidence>
<evidence type="ECO:0000256" key="3">
    <source>
        <dbReference type="ARBA" id="ARBA00023163"/>
    </source>
</evidence>
<dbReference type="Proteomes" id="UP000277580">
    <property type="component" value="Unassembled WGS sequence"/>
</dbReference>
<evidence type="ECO:0000256" key="2">
    <source>
        <dbReference type="ARBA" id="ARBA00023015"/>
    </source>
</evidence>
<dbReference type="PANTHER" id="PTHR31200">
    <property type="entry name" value="INO80 COMPLEX SUBUNIT C"/>
    <property type="match status" value="1"/>
</dbReference>
<protein>
    <recommendedName>
        <fullName evidence="6">Vps72/YL1 C-terminal domain-containing protein</fullName>
    </recommendedName>
</protein>
<dbReference type="InterPro" id="IPR013272">
    <property type="entry name" value="Vps72/YL1_C"/>
</dbReference>
<keyword evidence="8" id="KW-1185">Reference proteome</keyword>
<proteinExistence type="predicted"/>
<feature type="domain" description="Vps72/YL1 C-terminal" evidence="6">
    <location>
        <begin position="94"/>
        <end position="123"/>
    </location>
</feature>
<dbReference type="InParanoid" id="A0A3N4KL34"/>
<dbReference type="AlphaFoldDB" id="A0A3N4KL34"/>
<evidence type="ECO:0000256" key="5">
    <source>
        <dbReference type="SAM" id="MobiDB-lite"/>
    </source>
</evidence>
<dbReference type="EMBL" id="ML119146">
    <property type="protein sequence ID" value="RPB10012.1"/>
    <property type="molecule type" value="Genomic_DNA"/>
</dbReference>
<keyword evidence="2" id="KW-0805">Transcription regulation</keyword>
<feature type="region of interest" description="Disordered" evidence="5">
    <location>
        <begin position="47"/>
        <end position="75"/>
    </location>
</feature>
<dbReference type="PANTHER" id="PTHR31200:SF1">
    <property type="entry name" value="INO80 COMPLEX SUBUNIT C"/>
    <property type="match status" value="1"/>
</dbReference>
<reference evidence="7 8" key="1">
    <citation type="journal article" date="2018" name="Nat. Ecol. Evol.">
        <title>Pezizomycetes genomes reveal the molecular basis of ectomycorrhizal truffle lifestyle.</title>
        <authorList>
            <person name="Murat C."/>
            <person name="Payen T."/>
            <person name="Noel B."/>
            <person name="Kuo A."/>
            <person name="Morin E."/>
            <person name="Chen J."/>
            <person name="Kohler A."/>
            <person name="Krizsan K."/>
            <person name="Balestrini R."/>
            <person name="Da Silva C."/>
            <person name="Montanini B."/>
            <person name="Hainaut M."/>
            <person name="Levati E."/>
            <person name="Barry K.W."/>
            <person name="Belfiori B."/>
            <person name="Cichocki N."/>
            <person name="Clum A."/>
            <person name="Dockter R.B."/>
            <person name="Fauchery L."/>
            <person name="Guy J."/>
            <person name="Iotti M."/>
            <person name="Le Tacon F."/>
            <person name="Lindquist E.A."/>
            <person name="Lipzen A."/>
            <person name="Malagnac F."/>
            <person name="Mello A."/>
            <person name="Molinier V."/>
            <person name="Miyauchi S."/>
            <person name="Poulain J."/>
            <person name="Riccioni C."/>
            <person name="Rubini A."/>
            <person name="Sitrit Y."/>
            <person name="Splivallo R."/>
            <person name="Traeger S."/>
            <person name="Wang M."/>
            <person name="Zifcakova L."/>
            <person name="Wipf D."/>
            <person name="Zambonelli A."/>
            <person name="Paolocci F."/>
            <person name="Nowrousian M."/>
            <person name="Ottonello S."/>
            <person name="Baldrian P."/>
            <person name="Spatafora J.W."/>
            <person name="Henrissat B."/>
            <person name="Nagy L.G."/>
            <person name="Aury J.M."/>
            <person name="Wincker P."/>
            <person name="Grigoriev I.V."/>
            <person name="Bonfante P."/>
            <person name="Martin F.M."/>
        </authorList>
    </citation>
    <scope>NUCLEOTIDE SEQUENCE [LARGE SCALE GENOMIC DNA]</scope>
    <source>
        <strain evidence="7 8">CCBAS932</strain>
    </source>
</reference>
<dbReference type="OrthoDB" id="49520at2759"/>
<evidence type="ECO:0000313" key="8">
    <source>
        <dbReference type="Proteomes" id="UP000277580"/>
    </source>
</evidence>
<dbReference type="GO" id="GO:0006338">
    <property type="term" value="P:chromatin remodeling"/>
    <property type="evidence" value="ECO:0007669"/>
    <property type="project" value="InterPro"/>
</dbReference>
<dbReference type="FunCoup" id="A0A3N4KL34">
    <property type="interactions" value="40"/>
</dbReference>
<dbReference type="InterPro" id="IPR029525">
    <property type="entry name" value="INO80C/Ies6"/>
</dbReference>
<dbReference type="STRING" id="1392247.A0A3N4KL34"/>
<evidence type="ECO:0000259" key="6">
    <source>
        <dbReference type="SMART" id="SM00993"/>
    </source>
</evidence>
<comment type="subcellular location">
    <subcellularLocation>
        <location evidence="1">Nucleus</location>
    </subcellularLocation>
</comment>
<dbReference type="Pfam" id="PF08265">
    <property type="entry name" value="YL1_C"/>
    <property type="match status" value="1"/>
</dbReference>
<dbReference type="GO" id="GO:0031011">
    <property type="term" value="C:Ino80 complex"/>
    <property type="evidence" value="ECO:0007669"/>
    <property type="project" value="InterPro"/>
</dbReference>
<evidence type="ECO:0000313" key="7">
    <source>
        <dbReference type="EMBL" id="RPB10012.1"/>
    </source>
</evidence>
<sequence length="145" mass="15820">MAPQQASQTNTVLDALDVITSHPRPFKSPSWKPAARRTKTLKQILTDATRSQTATQNNSGTSTPLPPAAMPQPIGATYSNIESAPSLHPAHTKKWCDITGLPANYTDPKTKLRYTNKEVYSAIRQLPPGAADRYLELRGANVVLK</sequence>
<keyword evidence="3" id="KW-0804">Transcription</keyword>